<proteinExistence type="predicted"/>
<feature type="region of interest" description="Disordered" evidence="1">
    <location>
        <begin position="24"/>
        <end position="51"/>
    </location>
</feature>
<protein>
    <submittedName>
        <fullName evidence="2">Uncharacterized protein</fullName>
    </submittedName>
</protein>
<evidence type="ECO:0000313" key="2">
    <source>
        <dbReference type="EMBL" id="DAE09440.1"/>
    </source>
</evidence>
<sequence length="51" mass="5877">MTHQLELCQNDLLLEQPVASFSCRTVQSDPQPNSDYRNNSQKGVQDDLYHL</sequence>
<organism evidence="2">
    <name type="scientific">Siphoviridae sp. ct96x5</name>
    <dbReference type="NCBI Taxonomy" id="2825367"/>
    <lineage>
        <taxon>Viruses</taxon>
        <taxon>Duplodnaviria</taxon>
        <taxon>Heunggongvirae</taxon>
        <taxon>Uroviricota</taxon>
        <taxon>Caudoviricetes</taxon>
    </lineage>
</organism>
<accession>A0A8S5PRN3</accession>
<feature type="compositionally biased region" description="Polar residues" evidence="1">
    <location>
        <begin position="24"/>
        <end position="43"/>
    </location>
</feature>
<dbReference type="EMBL" id="BK015488">
    <property type="protein sequence ID" value="DAE09440.1"/>
    <property type="molecule type" value="Genomic_DNA"/>
</dbReference>
<reference evidence="2" key="1">
    <citation type="journal article" date="2021" name="Proc. Natl. Acad. Sci. U.S.A.">
        <title>A Catalog of Tens of Thousands of Viruses from Human Metagenomes Reveals Hidden Associations with Chronic Diseases.</title>
        <authorList>
            <person name="Tisza M.J."/>
            <person name="Buck C.B."/>
        </authorList>
    </citation>
    <scope>NUCLEOTIDE SEQUENCE</scope>
    <source>
        <strain evidence="2">Ct96x5</strain>
    </source>
</reference>
<evidence type="ECO:0000256" key="1">
    <source>
        <dbReference type="SAM" id="MobiDB-lite"/>
    </source>
</evidence>
<name>A0A8S5PRN3_9CAUD</name>